<accession>V5I1M2</accession>
<feature type="non-terminal residue" evidence="1">
    <location>
        <position position="1"/>
    </location>
</feature>
<organism evidence="1">
    <name type="scientific">Ixodes ricinus</name>
    <name type="common">Common tick</name>
    <name type="synonym">Acarus ricinus</name>
    <dbReference type="NCBI Taxonomy" id="34613"/>
    <lineage>
        <taxon>Eukaryota</taxon>
        <taxon>Metazoa</taxon>
        <taxon>Ecdysozoa</taxon>
        <taxon>Arthropoda</taxon>
        <taxon>Chelicerata</taxon>
        <taxon>Arachnida</taxon>
        <taxon>Acari</taxon>
        <taxon>Parasitiformes</taxon>
        <taxon>Ixodida</taxon>
        <taxon>Ixodoidea</taxon>
        <taxon>Ixodidae</taxon>
        <taxon>Ixodinae</taxon>
        <taxon>Ixodes</taxon>
    </lineage>
</organism>
<proteinExistence type="evidence at transcript level"/>
<name>V5I1M2_IXORI</name>
<protein>
    <submittedName>
        <fullName evidence="1">Uncharacterized protein</fullName>
    </submittedName>
</protein>
<dbReference type="AlphaFoldDB" id="V5I1M2"/>
<reference evidence="1" key="1">
    <citation type="journal article" date="2015" name="Sci. Rep.">
        <title>Tissue- and time-dependent transcription in Ixodes ricinus salivary glands and midguts when blood feeding on the vertebrate host.</title>
        <authorList>
            <person name="Kotsyfakis M."/>
            <person name="Schwarz A."/>
            <person name="Erhart J."/>
            <person name="Ribeiro J.M."/>
        </authorList>
    </citation>
    <scope>NUCLEOTIDE SEQUENCE</scope>
    <source>
        <tissue evidence="1">Salivary gland and midgut</tissue>
    </source>
</reference>
<sequence>KNGVCSSNSTSKPNECTQLIHKVGQMACGMTGQGDYKWMSIQHCWVICTNGYQYLSIPPVECERTLDIGFWDVYQKVNEGHLPPYRFEDCAEDDKKTLKRWLERWNHYRVQAKKISVPTSAIQVVNKSVGSARQVAGLRAPILYGRLQHVIGYPYVQC</sequence>
<evidence type="ECO:0000313" key="1">
    <source>
        <dbReference type="EMBL" id="JAB83207.1"/>
    </source>
</evidence>
<dbReference type="EMBL" id="GANP01001261">
    <property type="protein sequence ID" value="JAB83207.1"/>
    <property type="molecule type" value="mRNA"/>
</dbReference>